<sequence>MSNKPQLTRESTMAVTTKAGKEFLGDEKLGDTRLGTQSKRTARKATLRKGQSIRRTIEEAKLLLGSSAGLADVNSARQLRKHSAPILLSTPRRVNKKGAGRPPKKAKAETPAATATAAANSASADGATTTGQVMKPWWSGPQLLHHFRLTSLLLLV</sequence>
<dbReference type="CTD" id="36336863"/>
<dbReference type="EMBL" id="APAU02000004">
    <property type="protein sequence ID" value="EUB64020.1"/>
    <property type="molecule type" value="Genomic_DNA"/>
</dbReference>
<evidence type="ECO:0000313" key="2">
    <source>
        <dbReference type="EMBL" id="EUB64020.1"/>
    </source>
</evidence>
<keyword evidence="3" id="KW-1185">Reference proteome</keyword>
<evidence type="ECO:0000313" key="3">
    <source>
        <dbReference type="Proteomes" id="UP000019149"/>
    </source>
</evidence>
<dbReference type="OMA" id="MKPWWSG"/>
<reference evidence="2 3" key="1">
    <citation type="journal article" date="2013" name="Nat. Genet.">
        <title>The genome of the hydatid tapeworm Echinococcus granulosus.</title>
        <authorList>
            <person name="Zheng H."/>
            <person name="Zhang W."/>
            <person name="Zhang L."/>
            <person name="Zhang Z."/>
            <person name="Li J."/>
            <person name="Lu G."/>
            <person name="Zhu Y."/>
            <person name="Wang Y."/>
            <person name="Huang Y."/>
            <person name="Liu J."/>
            <person name="Kang H."/>
            <person name="Chen J."/>
            <person name="Wang L."/>
            <person name="Chen A."/>
            <person name="Yu S."/>
            <person name="Gao Z."/>
            <person name="Jin L."/>
            <person name="Gu W."/>
            <person name="Wang Z."/>
            <person name="Zhao L."/>
            <person name="Shi B."/>
            <person name="Wen H."/>
            <person name="Lin R."/>
            <person name="Jones M.K."/>
            <person name="Brejova B."/>
            <person name="Vinar T."/>
            <person name="Zhao G."/>
            <person name="McManus D.P."/>
            <person name="Chen Z."/>
            <person name="Zhou Y."/>
            <person name="Wang S."/>
        </authorList>
    </citation>
    <scope>NUCLEOTIDE SEQUENCE [LARGE SCALE GENOMIC DNA]</scope>
</reference>
<feature type="region of interest" description="Disordered" evidence="1">
    <location>
        <begin position="82"/>
        <end position="130"/>
    </location>
</feature>
<dbReference type="OrthoDB" id="5974215at2759"/>
<name>W6UQR2_ECHGR</name>
<comment type="caution">
    <text evidence="2">The sequence shown here is derived from an EMBL/GenBank/DDBJ whole genome shotgun (WGS) entry which is preliminary data.</text>
</comment>
<dbReference type="KEGG" id="egl:EGR_01148"/>
<proteinExistence type="predicted"/>
<accession>W6UQR2</accession>
<gene>
    <name evidence="2" type="ORF">EGR_01148</name>
</gene>
<dbReference type="GeneID" id="36336863"/>
<dbReference type="AlphaFoldDB" id="W6UQR2"/>
<evidence type="ECO:0000256" key="1">
    <source>
        <dbReference type="SAM" id="MobiDB-lite"/>
    </source>
</evidence>
<dbReference type="RefSeq" id="XP_024355216.1">
    <property type="nucleotide sequence ID" value="XM_024490397.1"/>
</dbReference>
<organism evidence="2 3">
    <name type="scientific">Echinococcus granulosus</name>
    <name type="common">Hydatid tapeworm</name>
    <dbReference type="NCBI Taxonomy" id="6210"/>
    <lineage>
        <taxon>Eukaryota</taxon>
        <taxon>Metazoa</taxon>
        <taxon>Spiralia</taxon>
        <taxon>Lophotrochozoa</taxon>
        <taxon>Platyhelminthes</taxon>
        <taxon>Cestoda</taxon>
        <taxon>Eucestoda</taxon>
        <taxon>Cyclophyllidea</taxon>
        <taxon>Taeniidae</taxon>
        <taxon>Echinococcus</taxon>
        <taxon>Echinococcus granulosus group</taxon>
    </lineage>
</organism>
<protein>
    <submittedName>
        <fullName evidence="2">Uncharacterized protein</fullName>
    </submittedName>
</protein>
<dbReference type="Proteomes" id="UP000019149">
    <property type="component" value="Unassembled WGS sequence"/>
</dbReference>
<feature type="compositionally biased region" description="Basic residues" evidence="1">
    <location>
        <begin position="93"/>
        <end position="105"/>
    </location>
</feature>
<feature type="region of interest" description="Disordered" evidence="1">
    <location>
        <begin position="26"/>
        <end position="50"/>
    </location>
</feature>
<feature type="compositionally biased region" description="Low complexity" evidence="1">
    <location>
        <begin position="109"/>
        <end position="130"/>
    </location>
</feature>